<dbReference type="InterPro" id="IPR000873">
    <property type="entry name" value="AMP-dep_synth/lig_dom"/>
</dbReference>
<dbReference type="Pfam" id="PF00550">
    <property type="entry name" value="PP-binding"/>
    <property type="match status" value="1"/>
</dbReference>
<dbReference type="GO" id="GO:0072330">
    <property type="term" value="P:monocarboxylic acid biosynthetic process"/>
    <property type="evidence" value="ECO:0007669"/>
    <property type="project" value="UniProtKB-ARBA"/>
</dbReference>
<evidence type="ECO:0000313" key="7">
    <source>
        <dbReference type="Proteomes" id="UP000640485"/>
    </source>
</evidence>
<dbReference type="Gene3D" id="3.30.559.10">
    <property type="entry name" value="Chloramphenicol acetyltransferase-like domain"/>
    <property type="match status" value="1"/>
</dbReference>
<evidence type="ECO:0000256" key="1">
    <source>
        <dbReference type="ARBA" id="ARBA00001957"/>
    </source>
</evidence>
<dbReference type="Gene3D" id="2.30.38.10">
    <property type="entry name" value="Luciferase, Domain 3"/>
    <property type="match status" value="1"/>
</dbReference>
<dbReference type="InterPro" id="IPR020806">
    <property type="entry name" value="PKS_PP-bd"/>
</dbReference>
<dbReference type="Gene3D" id="3.40.50.980">
    <property type="match status" value="2"/>
</dbReference>
<dbReference type="GO" id="GO:0047527">
    <property type="term" value="F:2,3-dihydroxybenzoate-serine ligase activity"/>
    <property type="evidence" value="ECO:0007669"/>
    <property type="project" value="TreeGrafter"/>
</dbReference>
<dbReference type="Gene3D" id="3.40.50.720">
    <property type="entry name" value="NAD(P)-binding Rossmann-like Domain"/>
    <property type="match status" value="1"/>
</dbReference>
<organism evidence="6 7">
    <name type="scientific">Paracoccus caeni</name>
    <dbReference type="NCBI Taxonomy" id="657651"/>
    <lineage>
        <taxon>Bacteria</taxon>
        <taxon>Pseudomonadati</taxon>
        <taxon>Pseudomonadota</taxon>
        <taxon>Alphaproteobacteria</taxon>
        <taxon>Rhodobacterales</taxon>
        <taxon>Paracoccaceae</taxon>
        <taxon>Paracoccus</taxon>
    </lineage>
</organism>
<dbReference type="InterPro" id="IPR036291">
    <property type="entry name" value="NAD(P)-bd_dom_sf"/>
</dbReference>
<dbReference type="InterPro" id="IPR010071">
    <property type="entry name" value="AA_adenyl_dom"/>
</dbReference>
<dbReference type="InterPro" id="IPR013120">
    <property type="entry name" value="FAR_NAD-bd"/>
</dbReference>
<dbReference type="FunFam" id="3.40.50.980:FF:000001">
    <property type="entry name" value="Non-ribosomal peptide synthetase"/>
    <property type="match status" value="1"/>
</dbReference>
<dbReference type="Pfam" id="PF13193">
    <property type="entry name" value="AMP-binding_C"/>
    <property type="match status" value="1"/>
</dbReference>
<evidence type="ECO:0000256" key="4">
    <source>
        <dbReference type="ARBA" id="ARBA00022598"/>
    </source>
</evidence>
<dbReference type="Gene3D" id="3.30.300.30">
    <property type="match status" value="1"/>
</dbReference>
<dbReference type="InterPro" id="IPR025110">
    <property type="entry name" value="AMP-bd_C"/>
</dbReference>
<proteinExistence type="predicted"/>
<dbReference type="RefSeq" id="WP_200685428.1">
    <property type="nucleotide sequence ID" value="NZ_JAEPRQ010000002.1"/>
</dbReference>
<evidence type="ECO:0000313" key="6">
    <source>
        <dbReference type="EMBL" id="MBK4215974.1"/>
    </source>
</evidence>
<dbReference type="CDD" id="cd05235">
    <property type="entry name" value="SDR_e1"/>
    <property type="match status" value="1"/>
</dbReference>
<dbReference type="Pfam" id="PF00501">
    <property type="entry name" value="AMP-binding"/>
    <property type="match status" value="1"/>
</dbReference>
<dbReference type="InterPro" id="IPR006162">
    <property type="entry name" value="Ppantetheine_attach_site"/>
</dbReference>
<dbReference type="InterPro" id="IPR009081">
    <property type="entry name" value="PP-bd_ACP"/>
</dbReference>
<dbReference type="GO" id="GO:0009239">
    <property type="term" value="P:enterobactin biosynthetic process"/>
    <property type="evidence" value="ECO:0007669"/>
    <property type="project" value="TreeGrafter"/>
</dbReference>
<dbReference type="Gene3D" id="3.30.559.30">
    <property type="entry name" value="Nonribosomal peptide synthetase, condensation domain"/>
    <property type="match status" value="1"/>
</dbReference>
<evidence type="ECO:0000256" key="2">
    <source>
        <dbReference type="ARBA" id="ARBA00022450"/>
    </source>
</evidence>
<dbReference type="InterPro" id="IPR036736">
    <property type="entry name" value="ACP-like_sf"/>
</dbReference>
<dbReference type="CDD" id="cd19531">
    <property type="entry name" value="LCL_NRPS-like"/>
    <property type="match status" value="1"/>
</dbReference>
<dbReference type="PROSITE" id="PS50075">
    <property type="entry name" value="CARRIER"/>
    <property type="match status" value="1"/>
</dbReference>
<comment type="cofactor">
    <cofactor evidence="1">
        <name>pantetheine 4'-phosphate</name>
        <dbReference type="ChEBI" id="CHEBI:47942"/>
    </cofactor>
</comment>
<dbReference type="Pfam" id="PF07993">
    <property type="entry name" value="NAD_binding_4"/>
    <property type="match status" value="1"/>
</dbReference>
<sequence length="1494" mass="159603">MGSIQATPDAGETGVLDLVTKVEETSDIALFLRDIASKDIRVSLIGDKLRCTGPVALLQGPLGQQIRDLKPAIIAHLASVSDAIPARGLTLAALSPAQARLWLVETIDPAAGHHIPFAIEATGALDVAAMTTALTRIMDRHVVLRLRIVQREGTVWQQTAAPSAPPVHHIDARGLADTDIAALIADEAARPFDLADQPPLRVSVLDCGDDRRLLLFTLHHIAADGSSVEILMAEFAAFYREAVTGLRSTLPDLPIQYGDYADWLNGEEGSARHLAQMRFWREQLGEDLPVTRLSGDFPRPPVQDHRGALHPLTIPADLTTRLRQLGASHGASLFAVLLAAFNLLVHRHTGQRDVLIGIPSANRNRAETEPLVGLFVNPLPIRSRIDPAAGFGALLDEVRGNVVAALDHQDVPFEELVAAFQTRRDPSASPLFQLKFQLDRAPREVLDLPGVSLRRLPRQGGTARHDLSLDLVEGPGGVSGHLEFATALFRPETVAALAGHYLNLLVAIAADPDQPVALLPMLGADERQRLLNDWNDSAREIDPAQRFPALFEAHAKATPDAIAVEFIDGERITEETYAALNARANRLAHALRAAGAGPDRIIGIALDRGIDMVAAWLAVLKSGAAYLPLDPAYPADRLAYMLADSGAELVLSHSHIGLPEGIARWNLDESWPDGPETNPIPGADPDDLAYLIYTSGSTGRPKGVEIPHAGLVNLTLDKLQTCGPRPGGRVMGFFSFSFDASIPDLVMALGSGGRLVTAPAADVLPGPSLARIMRDRRVTHLTITPSALACLPDADFPDLRMVLVGGEAPAPELVGRWSTGRLFINAYGPTECTVNASMVPCGNGHPVEPTLMPPANKRLHVLDEAMELLPPGCAGELYIGGLGLARGYRARPDLTAAAFLPDPYGPPGARLYRTGDRAVRLADGRIRLLGRMDDQVKIRGFRIEPEEIARTCRRHPSIEAAVVAPRSIAGMGQRLVAWLVARAPVSDADLRAHLLTTLPRHMIPDDLVWLNALPLTVNGKLDLRALPDPTPGHGKGRAPEGPTETALAAIFADLLGIADPSAEDDFFDLGGNSLMATRLVAAIADRLGATLKVLDLFDASTIAAMAQLIEGGPAHANDDWRADLTLDPAIRPAGPFRKGLGDQVLLSGATGFVGAHLLAELLSDPAQKVMLLVRQDGVLPIRQVFERYGLPTDNLARVTPIKSDLAAPGLGLTPSNRQRIVAQTTSILHCGARVHHATPYRGLAATNVAGTVELLALAAEARCPFHHISTLSALMPGDAVIAEDVTARDVPAPAGGYNQTKWVAEQLVVQAAARGLPVTIHRLGSVSGDSRTGAFNEADILSRQVQGYLTEGAAPEGTALINMIPVDYVARAICQLAADPAHEGRIFHLTHSTPVTSDALFAAMEAEGHAPRRLPAQDWQALMVRIAQGAPDHPLYPLAALGGAQGFTGNRWPYSCTATRTALENLPEPPLTEALLRLYVRALAAALPPKETRP</sequence>
<dbReference type="SUPFAM" id="SSF47336">
    <property type="entry name" value="ACP-like"/>
    <property type="match status" value="1"/>
</dbReference>
<dbReference type="Gene3D" id="1.10.10.1830">
    <property type="entry name" value="Non-ribosomal peptide synthase, adenylation domain"/>
    <property type="match status" value="1"/>
</dbReference>
<keyword evidence="2" id="KW-0596">Phosphopantetheine</keyword>
<dbReference type="NCBIfam" id="TIGR01746">
    <property type="entry name" value="Thioester-redct"/>
    <property type="match status" value="1"/>
</dbReference>
<dbReference type="InterPro" id="IPR044894">
    <property type="entry name" value="TubC_N_sf"/>
</dbReference>
<dbReference type="FunFam" id="1.10.1200.10:FF:000016">
    <property type="entry name" value="Non-ribosomal peptide synthase"/>
    <property type="match status" value="1"/>
</dbReference>
<name>A0A934SIY8_9RHOB</name>
<dbReference type="NCBIfam" id="TIGR01733">
    <property type="entry name" value="AA-adenyl-dom"/>
    <property type="match status" value="1"/>
</dbReference>
<feature type="domain" description="Carrier" evidence="5">
    <location>
        <begin position="1038"/>
        <end position="1113"/>
    </location>
</feature>
<dbReference type="PROSITE" id="PS00012">
    <property type="entry name" value="PHOSPHOPANTETHEINE"/>
    <property type="match status" value="1"/>
</dbReference>
<dbReference type="InterPro" id="IPR023213">
    <property type="entry name" value="CAT-like_dom_sf"/>
</dbReference>
<evidence type="ECO:0000259" key="5">
    <source>
        <dbReference type="PROSITE" id="PS50075"/>
    </source>
</evidence>
<dbReference type="GO" id="GO:0031177">
    <property type="term" value="F:phosphopantetheine binding"/>
    <property type="evidence" value="ECO:0007669"/>
    <property type="project" value="InterPro"/>
</dbReference>
<dbReference type="InterPro" id="IPR020845">
    <property type="entry name" value="AMP-binding_CS"/>
</dbReference>
<dbReference type="EMBL" id="JAEPRQ010000002">
    <property type="protein sequence ID" value="MBK4215974.1"/>
    <property type="molecule type" value="Genomic_DNA"/>
</dbReference>
<protein>
    <submittedName>
        <fullName evidence="6">Amino acid adenylation domain-containing protein</fullName>
    </submittedName>
</protein>
<dbReference type="GO" id="GO:0009366">
    <property type="term" value="C:enterobactin synthetase complex"/>
    <property type="evidence" value="ECO:0007669"/>
    <property type="project" value="TreeGrafter"/>
</dbReference>
<reference evidence="6" key="1">
    <citation type="submission" date="2021-01" db="EMBL/GenBank/DDBJ databases">
        <title>Paracoccus amoyensis sp. nov., isolated from the surface seawater along the coast of Xiamen Island, China.</title>
        <authorList>
            <person name="Lyu L."/>
        </authorList>
    </citation>
    <scope>NUCLEOTIDE SEQUENCE</scope>
    <source>
        <strain evidence="6">MJ17</strain>
    </source>
</reference>
<dbReference type="InterPro" id="IPR010080">
    <property type="entry name" value="Thioester_reductase-like_dom"/>
</dbReference>
<dbReference type="SUPFAM" id="SSF56801">
    <property type="entry name" value="Acetyl-CoA synthetase-like"/>
    <property type="match status" value="1"/>
</dbReference>
<dbReference type="PROSITE" id="PS00455">
    <property type="entry name" value="AMP_BINDING"/>
    <property type="match status" value="1"/>
</dbReference>
<dbReference type="InterPro" id="IPR045851">
    <property type="entry name" value="AMP-bd_C_sf"/>
</dbReference>
<evidence type="ECO:0000256" key="3">
    <source>
        <dbReference type="ARBA" id="ARBA00022553"/>
    </source>
</evidence>
<dbReference type="InterPro" id="IPR001242">
    <property type="entry name" value="Condensation_dom"/>
</dbReference>
<dbReference type="GO" id="GO:0005829">
    <property type="term" value="C:cytosol"/>
    <property type="evidence" value="ECO:0007669"/>
    <property type="project" value="TreeGrafter"/>
</dbReference>
<dbReference type="PANTHER" id="PTHR45527:SF1">
    <property type="entry name" value="FATTY ACID SYNTHASE"/>
    <property type="match status" value="1"/>
</dbReference>
<dbReference type="SUPFAM" id="SSF51735">
    <property type="entry name" value="NAD(P)-binding Rossmann-fold domains"/>
    <property type="match status" value="1"/>
</dbReference>
<dbReference type="Pfam" id="PF00668">
    <property type="entry name" value="Condensation"/>
    <property type="match status" value="1"/>
</dbReference>
<dbReference type="Proteomes" id="UP000640485">
    <property type="component" value="Unassembled WGS sequence"/>
</dbReference>
<dbReference type="Gene3D" id="1.10.1200.10">
    <property type="entry name" value="ACP-like"/>
    <property type="match status" value="1"/>
</dbReference>
<comment type="caution">
    <text evidence="6">The sequence shown here is derived from an EMBL/GenBank/DDBJ whole genome shotgun (WGS) entry which is preliminary data.</text>
</comment>
<gene>
    <name evidence="6" type="ORF">JJJ17_08565</name>
</gene>
<keyword evidence="4" id="KW-0436">Ligase</keyword>
<dbReference type="GO" id="GO:0043041">
    <property type="term" value="P:amino acid activation for nonribosomal peptide biosynthetic process"/>
    <property type="evidence" value="ECO:0007669"/>
    <property type="project" value="TreeGrafter"/>
</dbReference>
<keyword evidence="7" id="KW-1185">Reference proteome</keyword>
<dbReference type="PANTHER" id="PTHR45527">
    <property type="entry name" value="NONRIBOSOMAL PEPTIDE SYNTHETASE"/>
    <property type="match status" value="1"/>
</dbReference>
<dbReference type="SUPFAM" id="SSF52777">
    <property type="entry name" value="CoA-dependent acyltransferases"/>
    <property type="match status" value="2"/>
</dbReference>
<dbReference type="SMART" id="SM00823">
    <property type="entry name" value="PKS_PP"/>
    <property type="match status" value="1"/>
</dbReference>
<keyword evidence="3" id="KW-0597">Phosphoprotein</keyword>
<accession>A0A934SIY8</accession>